<comment type="caution">
    <text evidence="6">The sequence shown here is derived from an EMBL/GenBank/DDBJ whole genome shotgun (WGS) entry which is preliminary data.</text>
</comment>
<dbReference type="AlphaFoldDB" id="A0A0G1ZLK1"/>
<feature type="transmembrane region" description="Helical" evidence="5">
    <location>
        <begin position="41"/>
        <end position="62"/>
    </location>
</feature>
<comment type="subcellular location">
    <subcellularLocation>
        <location evidence="1">Membrane</location>
        <topology evidence="1">Multi-pass membrane protein</topology>
    </subcellularLocation>
</comment>
<protein>
    <submittedName>
        <fullName evidence="6">DoxX family protein</fullName>
    </submittedName>
</protein>
<evidence type="ECO:0000313" key="6">
    <source>
        <dbReference type="EMBL" id="KKW20284.1"/>
    </source>
</evidence>
<evidence type="ECO:0000256" key="1">
    <source>
        <dbReference type="ARBA" id="ARBA00004141"/>
    </source>
</evidence>
<dbReference type="EMBL" id="LCQQ01000039">
    <property type="protein sequence ID" value="KKW20284.1"/>
    <property type="molecule type" value="Genomic_DNA"/>
</dbReference>
<dbReference type="GO" id="GO:0016020">
    <property type="term" value="C:membrane"/>
    <property type="evidence" value="ECO:0007669"/>
    <property type="project" value="UniProtKB-SubCell"/>
</dbReference>
<feature type="transmembrane region" description="Helical" evidence="5">
    <location>
        <begin position="103"/>
        <end position="123"/>
    </location>
</feature>
<dbReference type="Pfam" id="PF07681">
    <property type="entry name" value="DoxX"/>
    <property type="match status" value="1"/>
</dbReference>
<accession>A0A0G1ZLK1</accession>
<evidence type="ECO:0000256" key="4">
    <source>
        <dbReference type="ARBA" id="ARBA00023136"/>
    </source>
</evidence>
<gene>
    <name evidence="6" type="ORF">UY61_C0039G0006</name>
</gene>
<feature type="transmembrane region" description="Helical" evidence="5">
    <location>
        <begin position="6"/>
        <end position="29"/>
    </location>
</feature>
<proteinExistence type="predicted"/>
<name>A0A0G1ZLK1_9BACT</name>
<dbReference type="Proteomes" id="UP000034201">
    <property type="component" value="Unassembled WGS sequence"/>
</dbReference>
<organism evidence="6 7">
    <name type="scientific">Candidatus Adlerbacteria bacterium GW2011_GWC1_50_9</name>
    <dbReference type="NCBI Taxonomy" id="1618608"/>
    <lineage>
        <taxon>Bacteria</taxon>
        <taxon>Candidatus Adleribacteriota</taxon>
    </lineage>
</organism>
<keyword evidence="2 5" id="KW-0812">Transmembrane</keyword>
<sequence length="128" mass="14177">MELTFLIGRILYGGFFIVMGMNHFTKFAALAGYASSKRVPFPSVAVVVTGLMIVFGGLGIVTGVYVQLAVLFIVIFLFFVSIMMHNFWAVLDEQEKMLQMVHFLKNMALLGAGLMILSIPGPWSYGIF</sequence>
<evidence type="ECO:0000313" key="7">
    <source>
        <dbReference type="Proteomes" id="UP000034201"/>
    </source>
</evidence>
<keyword evidence="4 5" id="KW-0472">Membrane</keyword>
<reference evidence="6 7" key="1">
    <citation type="journal article" date="2015" name="Nature">
        <title>rRNA introns, odd ribosomes, and small enigmatic genomes across a large radiation of phyla.</title>
        <authorList>
            <person name="Brown C.T."/>
            <person name="Hug L.A."/>
            <person name="Thomas B.C."/>
            <person name="Sharon I."/>
            <person name="Castelle C.J."/>
            <person name="Singh A."/>
            <person name="Wilkins M.J."/>
            <person name="Williams K.H."/>
            <person name="Banfield J.F."/>
        </authorList>
    </citation>
    <scope>NUCLEOTIDE SEQUENCE [LARGE SCALE GENOMIC DNA]</scope>
</reference>
<evidence type="ECO:0000256" key="2">
    <source>
        <dbReference type="ARBA" id="ARBA00022692"/>
    </source>
</evidence>
<keyword evidence="3 5" id="KW-1133">Transmembrane helix</keyword>
<dbReference type="InterPro" id="IPR032808">
    <property type="entry name" value="DoxX"/>
</dbReference>
<feature type="transmembrane region" description="Helical" evidence="5">
    <location>
        <begin position="68"/>
        <end position="91"/>
    </location>
</feature>
<evidence type="ECO:0000256" key="5">
    <source>
        <dbReference type="SAM" id="Phobius"/>
    </source>
</evidence>
<evidence type="ECO:0000256" key="3">
    <source>
        <dbReference type="ARBA" id="ARBA00022989"/>
    </source>
</evidence>